<sequence length="1104" mass="126884">MLDVHLRLFCERLKRVLAGEEGTLPLPDSTNLTPLFQNLLTESEIIATTLLGNYEADMARHLFQLIREEFEDSKISLALSQLLDLEESDEDVKRPDILEILEDINHFVHESEEAIDTFFTNIMQQPNSENESESSTNMALLVGLHTKIIDIRSRMQQLPPGDNGFDISEKSNEIIRLLNEGQPRLDINEFERGREKLFDLLIEGPSGLAVVAILDSSGFDRTAFAADTYNNNHVKFYFDCLAWVRVSAFYDLGKLLDDIIKSVMPPSRVSVIIGEDYQLKKSILRDFLTNKKYFIVLDDVCYNIDIWDNLEEVLPDNQNGSRVLITVTDPELLASLEMENGEEIRLDSVLFGGPLIRLKHEAWQFFILHYGSMPLENYVQGEMIPTILSRIFSVMELPFHLKVCCIYLCVFPPGIEISTRQLYHLWVAEGFIPYNSEETAEHYLKELIHRGFIQVSKRRAGGTIKACYVPILVYTPLLLLAEKTGFVWMPDMEEDSLANAKRCIIVERLIEFFPLEYSDMRLQSFLNHSSASDRLALIDCENFCKKFKHLRVLNMGSAVLDQYPPGLENLYLLKYLKLNIPSRKCLPSLLCTLLNLETLEMPSSYIDQSPEDIWMMQKLRHLNFGSITLPAPPKNYSSSLKNLIFISALNPSSCTPDILGRLPSVQTLRISGDLSYYQSGVSKSLCELHKLECLKLVNESKPSRMVLSEYQFPPSLIQLSLSNTELMEDPMPILENLPRLRLLKLKQNSYLGRKLACVGLSSFPELKVLHLKSMYWLDEWTMGAGAMPKLESLIVNPCAYLRKLPEELWCIKSLRKLGLHWPQTQLRQGLRTFEDMEWRQRKFGFQQSTLLLNQSVKLFNPSRLHSKKTRFVLMPDKEEESLANVKRCFILEDLNARIFVKSKHLRVLNLGYAVLDQFPPGLENLYLLKYLKLNIPSRKCLPSLLCTLLNLETLEMPSSYIDQSPEDIWMMQKLRHLNFGSITLPAPPKNYSSSLKNLIFISALNPSSFTPDILRRLPNVQTLRISGDLSCYHSGVSNSLLGLHKLECLKLVNESKLSRIVLSEYQFPLSLSHLSLSNTQLRQRLRTFEDMEWRYDIQLYPYGI</sequence>
<dbReference type="Proteomes" id="UP000829398">
    <property type="component" value="Chromosome 5"/>
</dbReference>
<comment type="caution">
    <text evidence="1">The sequence shown here is derived from an EMBL/GenBank/DDBJ whole genome shotgun (WGS) entry which is preliminary data.</text>
</comment>
<accession>A0ACB8KA96</accession>
<gene>
    <name evidence="1" type="ORF">KPL71_014202</name>
</gene>
<evidence type="ECO:0000313" key="1">
    <source>
        <dbReference type="EMBL" id="KAH9751224.1"/>
    </source>
</evidence>
<reference evidence="2" key="1">
    <citation type="journal article" date="2023" name="Hortic. Res.">
        <title>A chromosome-level phased genome enabling allele-level studies in sweet orange: a case study on citrus Huanglongbing tolerance.</title>
        <authorList>
            <person name="Wu B."/>
            <person name="Yu Q."/>
            <person name="Deng Z."/>
            <person name="Duan Y."/>
            <person name="Luo F."/>
            <person name="Gmitter F. Jr."/>
        </authorList>
    </citation>
    <scope>NUCLEOTIDE SEQUENCE [LARGE SCALE GENOMIC DNA]</scope>
    <source>
        <strain evidence="2">cv. Valencia</strain>
    </source>
</reference>
<proteinExistence type="predicted"/>
<keyword evidence="2" id="KW-1185">Reference proteome</keyword>
<dbReference type="EMBL" id="CM039174">
    <property type="protein sequence ID" value="KAH9751224.1"/>
    <property type="molecule type" value="Genomic_DNA"/>
</dbReference>
<evidence type="ECO:0000313" key="2">
    <source>
        <dbReference type="Proteomes" id="UP000829398"/>
    </source>
</evidence>
<protein>
    <submittedName>
        <fullName evidence="1">Disease resistance protein RPM1</fullName>
    </submittedName>
</protein>
<organism evidence="1 2">
    <name type="scientific">Citrus sinensis</name>
    <name type="common">Sweet orange</name>
    <name type="synonym">Citrus aurantium var. sinensis</name>
    <dbReference type="NCBI Taxonomy" id="2711"/>
    <lineage>
        <taxon>Eukaryota</taxon>
        <taxon>Viridiplantae</taxon>
        <taxon>Streptophyta</taxon>
        <taxon>Embryophyta</taxon>
        <taxon>Tracheophyta</taxon>
        <taxon>Spermatophyta</taxon>
        <taxon>Magnoliopsida</taxon>
        <taxon>eudicotyledons</taxon>
        <taxon>Gunneridae</taxon>
        <taxon>Pentapetalae</taxon>
        <taxon>rosids</taxon>
        <taxon>malvids</taxon>
        <taxon>Sapindales</taxon>
        <taxon>Rutaceae</taxon>
        <taxon>Aurantioideae</taxon>
        <taxon>Citrus</taxon>
    </lineage>
</organism>
<name>A0ACB8KA96_CITSI</name>